<evidence type="ECO:0000313" key="2">
    <source>
        <dbReference type="EMBL" id="MCE5171704.1"/>
    </source>
</evidence>
<dbReference type="InterPro" id="IPR035238">
    <property type="entry name" value="DUF5345"/>
</dbReference>
<protein>
    <submittedName>
        <fullName evidence="2">YxlC family protein</fullName>
    </submittedName>
</protein>
<dbReference type="EMBL" id="JAJNBZ010000020">
    <property type="protein sequence ID" value="MCE5171704.1"/>
    <property type="molecule type" value="Genomic_DNA"/>
</dbReference>
<reference evidence="2 3" key="1">
    <citation type="submission" date="2021-11" db="EMBL/GenBank/DDBJ databases">
        <title>Draft genome sequence of Paenibacillus profundus YoMME, a new Gram-positive bacteria with exoelectrogenic properties.</title>
        <authorList>
            <person name="Hubenova Y."/>
            <person name="Hubenova E."/>
            <person name="Manasiev Y."/>
            <person name="Peykov S."/>
            <person name="Mitov M."/>
        </authorList>
    </citation>
    <scope>NUCLEOTIDE SEQUENCE [LARGE SCALE GENOMIC DNA]</scope>
    <source>
        <strain evidence="2 3">YoMME</strain>
    </source>
</reference>
<name>A0ABS8YKJ2_9BACL</name>
<dbReference type="Proteomes" id="UP001199916">
    <property type="component" value="Unassembled WGS sequence"/>
</dbReference>
<feature type="transmembrane region" description="Helical" evidence="1">
    <location>
        <begin position="83"/>
        <end position="104"/>
    </location>
</feature>
<organism evidence="2 3">
    <name type="scientific">Paenibacillus profundus</name>
    <dbReference type="NCBI Taxonomy" id="1173085"/>
    <lineage>
        <taxon>Bacteria</taxon>
        <taxon>Bacillati</taxon>
        <taxon>Bacillota</taxon>
        <taxon>Bacilli</taxon>
        <taxon>Bacillales</taxon>
        <taxon>Paenibacillaceae</taxon>
        <taxon>Paenibacillus</taxon>
    </lineage>
</organism>
<sequence>MEHKKLPETEEEWSAMLKEQWTKLDVYSEQKPVPSQTFLIGMLTEHKQRQKRALWRELSVLWLAAAVMLLGGFTLAVTDISVYVMMQLVLFVGILGGLLMRGYVMKRRRRGARHE</sequence>
<comment type="caution">
    <text evidence="2">The sequence shown here is derived from an EMBL/GenBank/DDBJ whole genome shotgun (WGS) entry which is preliminary data.</text>
</comment>
<evidence type="ECO:0000313" key="3">
    <source>
        <dbReference type="Proteomes" id="UP001199916"/>
    </source>
</evidence>
<keyword evidence="1" id="KW-0812">Transmembrane</keyword>
<dbReference type="Pfam" id="PF17280">
    <property type="entry name" value="DUF5345"/>
    <property type="match status" value="1"/>
</dbReference>
<dbReference type="RefSeq" id="WP_233698100.1">
    <property type="nucleotide sequence ID" value="NZ_JAJNBZ010000020.1"/>
</dbReference>
<keyword evidence="1" id="KW-0472">Membrane</keyword>
<feature type="transmembrane region" description="Helical" evidence="1">
    <location>
        <begin position="58"/>
        <end position="77"/>
    </location>
</feature>
<proteinExistence type="predicted"/>
<accession>A0ABS8YKJ2</accession>
<gene>
    <name evidence="2" type="ORF">LQV63_20720</name>
</gene>
<evidence type="ECO:0000256" key="1">
    <source>
        <dbReference type="SAM" id="Phobius"/>
    </source>
</evidence>
<keyword evidence="1" id="KW-1133">Transmembrane helix</keyword>
<keyword evidence="3" id="KW-1185">Reference proteome</keyword>